<evidence type="ECO:0000313" key="1">
    <source>
        <dbReference type="EMBL" id="CAJ1402112.1"/>
    </source>
</evidence>
<evidence type="ECO:0000313" key="2">
    <source>
        <dbReference type="Proteomes" id="UP001178507"/>
    </source>
</evidence>
<dbReference type="Pfam" id="PF03283">
    <property type="entry name" value="PAE"/>
    <property type="match status" value="1"/>
</dbReference>
<gene>
    <name evidence="1" type="ORF">EVOR1521_LOCUS25071</name>
</gene>
<reference evidence="1" key="1">
    <citation type="submission" date="2023-08" db="EMBL/GenBank/DDBJ databases">
        <authorList>
            <person name="Chen Y."/>
            <person name="Shah S."/>
            <person name="Dougan E. K."/>
            <person name="Thang M."/>
            <person name="Chan C."/>
        </authorList>
    </citation>
    <scope>NUCLEOTIDE SEQUENCE</scope>
</reference>
<dbReference type="InterPro" id="IPR004963">
    <property type="entry name" value="PAE/NOTUM"/>
</dbReference>
<accession>A0AA36NCI2</accession>
<dbReference type="Gene3D" id="2.70.160.11">
    <property type="entry name" value="Hnrnp arginine n-methyltransferase1"/>
    <property type="match status" value="2"/>
</dbReference>
<name>A0AA36NCI2_9DINO</name>
<keyword evidence="2" id="KW-1185">Reference proteome</keyword>
<sequence length="883" mass="95924">MTRTGLDELQSLLGAELQGCAVPGFGRGLWDFCKEEHPFRTWQWVALPYCTGDQHLGNNVARYPDGEGGFLEVQHVGARNADSVLRWVQSLFPDLERIYVTGESAGGWASFAWTAEIARRFPNAQVTGWADSSLHLLCPSSECDEALKTVSESWGAPNEFTEGGLWTTEALQPGWGLPEFLADTLKSFKGRVRFGIFTRRRKGGKLYAGRWRTADEEQLLFWDLFGGLKAVPQDKWTEGLVSLLHSFERDASPALLRTFVSPGATHGIHRSEEVWTLQVQGAVLESTGSRGIRFVEWLRDLGGCQAHAARVWDPAVGVAASYAAENASEAAAYSCAAPPRGWRAFDHHPRAGRLLSLQWRFPTDAAGCPLVAFFLPGSAILPRLPHGSREPKKRGTAKEARRESILPILRDAQARLLRPDCTFVPRRVTVRCRLVSCPTLAPADLPELRGAAWPLMLGQMSPGFQSGVAGEVLTALSDAWDAFDIDFGRLPEVPRAEPSTVKVTRAGAAHAVAWWWELDLGGGLRHSSWTTAARSDEARPARNHWRPCLSFLGRLDVEEGQEVAVTAAHDDEGVWFTWGCQGVPPRWLEGVTRIPPERERLLMAASETWSAPLRAAAAEAAAHGGPVLLLPAEDCLSLGVMAEGLGSVPGRVLKPKHLAQCDTPMPGVAVLGPDEAVAAVVLEPFALGDELPWLKAFRCLPGGAHVPAAAHGGVTILAVLVECEGAWLARQPLGKLCGVSMEAANPYLVPERPSLLECHLNEIAWRPLCRPQPLLSLTSDAARRLADGSVAGRCRLEPTSSRCHGVALWAEFKVNETSISTGPEQNGCCQALQLLEEVLEGKPVEVELLLENGQAKISALPVGVKRSADAEKNHATLRSEGTR</sequence>
<dbReference type="GO" id="GO:0016787">
    <property type="term" value="F:hydrolase activity"/>
    <property type="evidence" value="ECO:0007669"/>
    <property type="project" value="InterPro"/>
</dbReference>
<dbReference type="Proteomes" id="UP001178507">
    <property type="component" value="Unassembled WGS sequence"/>
</dbReference>
<dbReference type="InterPro" id="IPR029058">
    <property type="entry name" value="AB_hydrolase_fold"/>
</dbReference>
<proteinExistence type="predicted"/>
<dbReference type="SUPFAM" id="SSF53474">
    <property type="entry name" value="alpha/beta-Hydrolases"/>
    <property type="match status" value="1"/>
</dbReference>
<dbReference type="AlphaFoldDB" id="A0AA36NCI2"/>
<comment type="caution">
    <text evidence="1">The sequence shown here is derived from an EMBL/GenBank/DDBJ whole genome shotgun (WGS) entry which is preliminary data.</text>
</comment>
<dbReference type="EMBL" id="CAUJNA010003439">
    <property type="protein sequence ID" value="CAJ1402112.1"/>
    <property type="molecule type" value="Genomic_DNA"/>
</dbReference>
<feature type="non-terminal residue" evidence="1">
    <location>
        <position position="1"/>
    </location>
</feature>
<protein>
    <submittedName>
        <fullName evidence="1">Uncharacterized protein</fullName>
    </submittedName>
</protein>
<organism evidence="1 2">
    <name type="scientific">Effrenium voratum</name>
    <dbReference type="NCBI Taxonomy" id="2562239"/>
    <lineage>
        <taxon>Eukaryota</taxon>
        <taxon>Sar</taxon>
        <taxon>Alveolata</taxon>
        <taxon>Dinophyceae</taxon>
        <taxon>Suessiales</taxon>
        <taxon>Symbiodiniaceae</taxon>
        <taxon>Effrenium</taxon>
    </lineage>
</organism>